<evidence type="ECO:0000313" key="2">
    <source>
        <dbReference type="Proteomes" id="UP000226712"/>
    </source>
</evidence>
<dbReference type="EMBL" id="NZBD01000008">
    <property type="protein sequence ID" value="MAG18108.1"/>
    <property type="molecule type" value="Genomic_DNA"/>
</dbReference>
<organism evidence="1 2">
    <name type="scientific">Candidatus Iainarchaeum sp</name>
    <dbReference type="NCBI Taxonomy" id="3101447"/>
    <lineage>
        <taxon>Archaea</taxon>
        <taxon>Candidatus Iainarchaeota</taxon>
        <taxon>Candidatus Iainarchaeia</taxon>
        <taxon>Candidatus Iainarchaeales</taxon>
        <taxon>Candidatus Iainarchaeaceae</taxon>
        <taxon>Candidatus Iainarchaeum</taxon>
    </lineage>
</organism>
<accession>A0A2D6LPT3</accession>
<gene>
    <name evidence="1" type="ORF">CL944_01385</name>
</gene>
<proteinExistence type="predicted"/>
<name>A0A2D6LPT3_9ARCH</name>
<dbReference type="Proteomes" id="UP000226712">
    <property type="component" value="Unassembled WGS sequence"/>
</dbReference>
<evidence type="ECO:0000313" key="1">
    <source>
        <dbReference type="EMBL" id="MAG18108.1"/>
    </source>
</evidence>
<protein>
    <submittedName>
        <fullName evidence="1">Uncharacterized protein</fullName>
    </submittedName>
</protein>
<dbReference type="AlphaFoldDB" id="A0A2D6LPT3"/>
<reference evidence="2" key="1">
    <citation type="submission" date="2017-09" db="EMBL/GenBank/DDBJ databases">
        <title>The Reconstruction of 2,631 Draft Metagenome-Assembled Genomes from the Global Oceans.</title>
        <authorList>
            <person name="Tully B.J."/>
            <person name="Graham E.D."/>
            <person name="Heidelberg J.F."/>
        </authorList>
    </citation>
    <scope>NUCLEOTIDE SEQUENCE [LARGE SCALE GENOMIC DNA]</scope>
</reference>
<sequence>MKMSYKKLFAIIILSIFLVGCIDDDFDTPRDDIGYEGEGSGVYEKLYTGDSFDALKQKLRGDGFSIEDASINEDVAVVKYSQSADADPNEIYANWTYIFGQMVRLAPSSELERNFIICDFDDGETVMVGAKTGTIKTFLEGKVDAWTFMYYINFIPITKGPQIWTGE</sequence>
<dbReference type="PROSITE" id="PS51257">
    <property type="entry name" value="PROKAR_LIPOPROTEIN"/>
    <property type="match status" value="1"/>
</dbReference>
<comment type="caution">
    <text evidence="1">The sequence shown here is derived from an EMBL/GenBank/DDBJ whole genome shotgun (WGS) entry which is preliminary data.</text>
</comment>